<dbReference type="OrthoDB" id="9791494at2"/>
<dbReference type="RefSeq" id="WP_146298149.1">
    <property type="nucleotide sequence ID" value="NZ_CP042301.2"/>
</dbReference>
<accession>A0A5B8KV34</accession>
<proteinExistence type="predicted"/>
<dbReference type="SUPFAM" id="SSF53041">
    <property type="entry name" value="Resolvase-like"/>
    <property type="match status" value="1"/>
</dbReference>
<feature type="domain" description="Recombinase" evidence="4">
    <location>
        <begin position="179"/>
        <end position="301"/>
    </location>
</feature>
<dbReference type="EMBL" id="CP042301">
    <property type="protein sequence ID" value="QDY99493.1"/>
    <property type="molecule type" value="Genomic_DNA"/>
</dbReference>
<dbReference type="Pfam" id="PF13408">
    <property type="entry name" value="Zn_ribbon_recom"/>
    <property type="match status" value="1"/>
</dbReference>
<dbReference type="GO" id="GO:0000150">
    <property type="term" value="F:DNA strand exchange activity"/>
    <property type="evidence" value="ECO:0007669"/>
    <property type="project" value="InterPro"/>
</dbReference>
<keyword evidence="1" id="KW-0238">DNA-binding</keyword>
<name>A0A5B8KV34_9HYPH</name>
<dbReference type="CDD" id="cd00338">
    <property type="entry name" value="Ser_Recombinase"/>
    <property type="match status" value="1"/>
</dbReference>
<dbReference type="Pfam" id="PF00239">
    <property type="entry name" value="Resolvase"/>
    <property type="match status" value="1"/>
</dbReference>
<gene>
    <name evidence="5" type="ORF">FQ775_03400</name>
</gene>
<evidence type="ECO:0000259" key="3">
    <source>
        <dbReference type="PROSITE" id="PS51736"/>
    </source>
</evidence>
<evidence type="ECO:0000313" key="5">
    <source>
        <dbReference type="EMBL" id="QDY99493.1"/>
    </source>
</evidence>
<dbReference type="Proteomes" id="UP000321389">
    <property type="component" value="Chromosome"/>
</dbReference>
<evidence type="ECO:0000256" key="1">
    <source>
        <dbReference type="ARBA" id="ARBA00023125"/>
    </source>
</evidence>
<dbReference type="InterPro" id="IPR025827">
    <property type="entry name" value="Zn_ribbon_recom_dom"/>
</dbReference>
<evidence type="ECO:0000259" key="4">
    <source>
        <dbReference type="PROSITE" id="PS51737"/>
    </source>
</evidence>
<organism evidence="5 6">
    <name type="scientific">Nitratireductor mangrovi</name>
    <dbReference type="NCBI Taxonomy" id="2599600"/>
    <lineage>
        <taxon>Bacteria</taxon>
        <taxon>Pseudomonadati</taxon>
        <taxon>Pseudomonadota</taxon>
        <taxon>Alphaproteobacteria</taxon>
        <taxon>Hyphomicrobiales</taxon>
        <taxon>Phyllobacteriaceae</taxon>
        <taxon>Nitratireductor</taxon>
    </lineage>
</organism>
<reference evidence="5" key="1">
    <citation type="submission" date="2020-04" db="EMBL/GenBank/DDBJ databases">
        <title>Nitratireductor sp. nov. isolated from mangrove soil.</title>
        <authorList>
            <person name="Ye Y."/>
        </authorList>
    </citation>
    <scope>NUCLEOTIDE SEQUENCE</scope>
    <source>
        <strain evidence="5">SY7</strain>
    </source>
</reference>
<dbReference type="Pfam" id="PF07508">
    <property type="entry name" value="Recombinase"/>
    <property type="match status" value="1"/>
</dbReference>
<keyword evidence="2" id="KW-0233">DNA recombination</keyword>
<dbReference type="SMART" id="SM00857">
    <property type="entry name" value="Resolvase"/>
    <property type="match status" value="1"/>
</dbReference>
<dbReference type="InterPro" id="IPR050639">
    <property type="entry name" value="SSR_resolvase"/>
</dbReference>
<dbReference type="Gene3D" id="3.40.50.1390">
    <property type="entry name" value="Resolvase, N-terminal catalytic domain"/>
    <property type="match status" value="1"/>
</dbReference>
<dbReference type="InterPro" id="IPR036162">
    <property type="entry name" value="Resolvase-like_N_sf"/>
</dbReference>
<dbReference type="InterPro" id="IPR038109">
    <property type="entry name" value="DNA_bind_recomb_sf"/>
</dbReference>
<dbReference type="PANTHER" id="PTHR30461">
    <property type="entry name" value="DNA-INVERTASE FROM LAMBDOID PROPHAGE"/>
    <property type="match status" value="1"/>
</dbReference>
<protein>
    <submittedName>
        <fullName evidence="5">Recombinase family protein</fullName>
    </submittedName>
</protein>
<dbReference type="GO" id="GO:0003677">
    <property type="term" value="F:DNA binding"/>
    <property type="evidence" value="ECO:0007669"/>
    <property type="project" value="UniProtKB-KW"/>
</dbReference>
<dbReference type="PROSITE" id="PS51736">
    <property type="entry name" value="RECOMBINASES_3"/>
    <property type="match status" value="1"/>
</dbReference>
<dbReference type="Gene3D" id="3.90.1750.20">
    <property type="entry name" value="Putative Large Serine Recombinase, Chain B, Domain 2"/>
    <property type="match status" value="1"/>
</dbReference>
<evidence type="ECO:0000313" key="6">
    <source>
        <dbReference type="Proteomes" id="UP000321389"/>
    </source>
</evidence>
<keyword evidence="6" id="KW-1185">Reference proteome</keyword>
<dbReference type="InterPro" id="IPR011109">
    <property type="entry name" value="DNA_bind_recombinase_dom"/>
</dbReference>
<feature type="domain" description="Resolvase/invertase-type recombinase catalytic" evidence="3">
    <location>
        <begin position="9"/>
        <end position="169"/>
    </location>
</feature>
<dbReference type="InterPro" id="IPR006119">
    <property type="entry name" value="Resolv_N"/>
</dbReference>
<dbReference type="AlphaFoldDB" id="A0A5B8KV34"/>
<dbReference type="PANTHER" id="PTHR30461:SF2">
    <property type="entry name" value="SERINE RECOMBINASE PINE-RELATED"/>
    <property type="match status" value="1"/>
</dbReference>
<evidence type="ECO:0000256" key="2">
    <source>
        <dbReference type="ARBA" id="ARBA00023172"/>
    </source>
</evidence>
<dbReference type="KEGG" id="niy:FQ775_03400"/>
<dbReference type="PROSITE" id="PS51737">
    <property type="entry name" value="RECOMBINASE_DNA_BIND"/>
    <property type="match status" value="1"/>
</dbReference>
<sequence length="517" mass="57015">MNTTDHQTLAFSYVRFSTPEQQRGDSYRRQSEAARRYAERHGLALDERAYTDLGVSAYRGKNAREGSLRTFLDAVEAGDIPRGSVLLVESMDRLSRSIPRKAVRLLEEICEAGVVVVTLDDGQQYDTARLDREPMCFMVAYLVAIRANEESSKKGRRVGEAWAAKRRRAADEKLTAICPYWLSLNEDRAGFTILEDRAEIVRRIYQQFLDGAGQEAIARSLNADDVPTFGRGDRWHKSTVAKILRNAAAVGTYQPHRVADDGSGKRKRIPDGAPVEGYYPSVVDPQVFATVQNRLDGTRATYRREGNAITNPLAGLARCGDCGATMTRVQKGSRSTPRLVCSRAKVSAGCKYRSIPLSEVIDALTDDDAAWVDEAPSGNEASRQEWASLEAERAGSEEAVYRLAQELARGGASIAIADALRREEANLRALEETTRALSERLARETPNMLAGRLAALKAALQADPLDPGVVNARLRETLEYVTVWPRDEEAGRASSLTFHWLQGGETDMSIGGFGRIS</sequence>